<comment type="similarity">
    <text evidence="1">Belongs to the AHA1 family.</text>
</comment>
<dbReference type="Proteomes" id="UP000291832">
    <property type="component" value="Unassembled WGS sequence"/>
</dbReference>
<accession>A0A4V6MCY5</accession>
<dbReference type="EMBL" id="SHKI01000004">
    <property type="protein sequence ID" value="RZT66189.1"/>
    <property type="molecule type" value="Genomic_DNA"/>
</dbReference>
<comment type="caution">
    <text evidence="3">The sequence shown here is derived from an EMBL/GenBank/DDBJ whole genome shotgun (WGS) entry which is preliminary data.</text>
</comment>
<evidence type="ECO:0000256" key="1">
    <source>
        <dbReference type="ARBA" id="ARBA00006817"/>
    </source>
</evidence>
<dbReference type="AlphaFoldDB" id="A0A4V6MCY5"/>
<dbReference type="CDD" id="cd08899">
    <property type="entry name" value="SRPBCC_CalC_Aha1-like_6"/>
    <property type="match status" value="1"/>
</dbReference>
<protein>
    <submittedName>
        <fullName evidence="3">Uncharacterized protein YndB with AHSA1/START domain</fullName>
    </submittedName>
</protein>
<gene>
    <name evidence="3" type="ORF">EV139_1618</name>
</gene>
<feature type="domain" description="Activator of Hsp90 ATPase homologue 1/2-like C-terminal" evidence="2">
    <location>
        <begin position="26"/>
        <end position="140"/>
    </location>
</feature>
<evidence type="ECO:0000259" key="2">
    <source>
        <dbReference type="Pfam" id="PF08327"/>
    </source>
</evidence>
<organism evidence="3 4">
    <name type="scientific">Leucobacter luti</name>
    <dbReference type="NCBI Taxonomy" id="340320"/>
    <lineage>
        <taxon>Bacteria</taxon>
        <taxon>Bacillati</taxon>
        <taxon>Actinomycetota</taxon>
        <taxon>Actinomycetes</taxon>
        <taxon>Micrococcales</taxon>
        <taxon>Microbacteriaceae</taxon>
        <taxon>Leucobacter</taxon>
    </lineage>
</organism>
<reference evidence="3 4" key="1">
    <citation type="journal article" date="2015" name="Stand. Genomic Sci.">
        <title>Genomic Encyclopedia of Bacterial and Archaeal Type Strains, Phase III: the genomes of soil and plant-associated and newly described type strains.</title>
        <authorList>
            <person name="Whitman W.B."/>
            <person name="Woyke T."/>
            <person name="Klenk H.P."/>
            <person name="Zhou Y."/>
            <person name="Lilburn T.G."/>
            <person name="Beck B.J."/>
            <person name="De Vos P."/>
            <person name="Vandamme P."/>
            <person name="Eisen J.A."/>
            <person name="Garrity G."/>
            <person name="Hugenholtz P."/>
            <person name="Kyrpides N.C."/>
        </authorList>
    </citation>
    <scope>NUCLEOTIDE SEQUENCE [LARGE SCALE GENOMIC DNA]</scope>
    <source>
        <strain evidence="3 4">RF6</strain>
    </source>
</reference>
<dbReference type="Gene3D" id="3.30.530.20">
    <property type="match status" value="1"/>
</dbReference>
<sequence>MTMEASGRLVKTARGLDLVLARSLALPIAEAWEYLTNAELTEQWFGPWEGDGRAGGSVRIRMRFEESMPAIRARILACDAPNRLALHTVDEYGSWELDLFLEADGDEDTLLRFVHHLDADAEIGDVGPGWEFYLDLLVAATEGTEQPGFDMYYPALREAYLALRPAT</sequence>
<dbReference type="InterPro" id="IPR023393">
    <property type="entry name" value="START-like_dom_sf"/>
</dbReference>
<evidence type="ECO:0000313" key="3">
    <source>
        <dbReference type="EMBL" id="RZT66189.1"/>
    </source>
</evidence>
<proteinExistence type="inferred from homology"/>
<keyword evidence="4" id="KW-1185">Reference proteome</keyword>
<name>A0A4V6MCY5_9MICO</name>
<dbReference type="Pfam" id="PF08327">
    <property type="entry name" value="AHSA1"/>
    <property type="match status" value="1"/>
</dbReference>
<dbReference type="InterPro" id="IPR013538">
    <property type="entry name" value="ASHA1/2-like_C"/>
</dbReference>
<evidence type="ECO:0000313" key="4">
    <source>
        <dbReference type="Proteomes" id="UP000291832"/>
    </source>
</evidence>
<dbReference type="SUPFAM" id="SSF55961">
    <property type="entry name" value="Bet v1-like"/>
    <property type="match status" value="1"/>
</dbReference>
<dbReference type="RefSeq" id="WP_130453798.1">
    <property type="nucleotide sequence ID" value="NZ_QYAG01000001.1"/>
</dbReference>
<dbReference type="OrthoDB" id="8117292at2"/>